<dbReference type="AlphaFoldDB" id="A0A2I1GZY6"/>
<dbReference type="EMBL" id="LLXI01001159">
    <property type="protein sequence ID" value="PKY52203.1"/>
    <property type="molecule type" value="Genomic_DNA"/>
</dbReference>
<keyword evidence="2" id="KW-1185">Reference proteome</keyword>
<proteinExistence type="predicted"/>
<dbReference type="VEuPathDB" id="FungiDB:FUN_016004"/>
<organism evidence="1 2">
    <name type="scientific">Rhizophagus irregularis</name>
    <dbReference type="NCBI Taxonomy" id="588596"/>
    <lineage>
        <taxon>Eukaryota</taxon>
        <taxon>Fungi</taxon>
        <taxon>Fungi incertae sedis</taxon>
        <taxon>Mucoromycota</taxon>
        <taxon>Glomeromycotina</taxon>
        <taxon>Glomeromycetes</taxon>
        <taxon>Glomerales</taxon>
        <taxon>Glomeraceae</taxon>
        <taxon>Rhizophagus</taxon>
    </lineage>
</organism>
<dbReference type="Gene3D" id="3.80.10.10">
    <property type="entry name" value="Ribonuclease Inhibitor"/>
    <property type="match status" value="1"/>
</dbReference>
<dbReference type="Proteomes" id="UP000234323">
    <property type="component" value="Unassembled WGS sequence"/>
</dbReference>
<evidence type="ECO:0000313" key="2">
    <source>
        <dbReference type="Proteomes" id="UP000234323"/>
    </source>
</evidence>
<accession>A0A2I1GZY6</accession>
<comment type="caution">
    <text evidence="1">The sequence shown here is derived from an EMBL/GenBank/DDBJ whole genome shotgun (WGS) entry which is preliminary data.</text>
</comment>
<dbReference type="VEuPathDB" id="FungiDB:RhiirFUN_014026"/>
<name>A0A2I1GZY6_9GLOM</name>
<reference evidence="1 2" key="1">
    <citation type="submission" date="2015-10" db="EMBL/GenBank/DDBJ databases">
        <title>Genome analyses suggest a sexual origin of heterokaryosis in a supposedly ancient asexual fungus.</title>
        <authorList>
            <person name="Ropars J."/>
            <person name="Sedzielewska K."/>
            <person name="Noel J."/>
            <person name="Charron P."/>
            <person name="Farinelli L."/>
            <person name="Marton T."/>
            <person name="Kruger M."/>
            <person name="Pelin A."/>
            <person name="Brachmann A."/>
            <person name="Corradi N."/>
        </authorList>
    </citation>
    <scope>NUCLEOTIDE SEQUENCE [LARGE SCALE GENOMIC DNA]</scope>
    <source>
        <strain evidence="1 2">A4</strain>
    </source>
</reference>
<dbReference type="InterPro" id="IPR032675">
    <property type="entry name" value="LRR_dom_sf"/>
</dbReference>
<evidence type="ECO:0008006" key="3">
    <source>
        <dbReference type="Google" id="ProtNLM"/>
    </source>
</evidence>
<evidence type="ECO:0000313" key="1">
    <source>
        <dbReference type="EMBL" id="PKY52203.1"/>
    </source>
</evidence>
<dbReference type="VEuPathDB" id="FungiDB:RhiirA1_468984"/>
<sequence>MNRLNFDILTLIFVELRKDHKSLHSFLLVNRVWCRLVVPILWRKCLYTYIDIESSKKLSNVILSYLSSSSKQLLLDNNIMLPSTIFSKPLTFNYISFCKYMNNFIIYNIIDTVFIPNIEKIKKRNHLNLLKREVCKLFVSQCKNIKKLSWKSFQTLSSFPGAQTCFSQLYSLIIDMNFLNSDSLYEMSQICKDLNQLTICGCSRDIPGLISLIDAQKKLKIVSIIFNTEIEKKMDCEELNRVLARKGSTINNLTLCSSVGFISHSFLTSLVNLKSLYIYHDYDYDDYKEVMEFQQYYLISVNFPYLQYLLIEGLTCFKECAILVEKTKGNILSVDVNTIEIPPMNTGMLIKVIANNCPKIERLSTYFEFEDLIYAKLLLLNCSNLTYLTFKSLNEDYNIGDELMEILIKFSPKSLMKITLKGKWKYSIDVFDRFLESCVRRNYIVDAIDKVRNLITIGYAEFFREYKDEEVVENSNIT</sequence>
<protein>
    <recommendedName>
        <fullName evidence="3">F-box domain-containing protein</fullName>
    </recommendedName>
</protein>
<gene>
    <name evidence="1" type="ORF">RhiirA4_469691</name>
</gene>